<evidence type="ECO:0000313" key="1">
    <source>
        <dbReference type="EMBL" id="GAA4804326.1"/>
    </source>
</evidence>
<keyword evidence="2" id="KW-1185">Reference proteome</keyword>
<accession>A0ABP9C873</accession>
<dbReference type="Gene3D" id="1.20.1440.60">
    <property type="entry name" value="23S rRNA-intervening sequence"/>
    <property type="match status" value="1"/>
</dbReference>
<dbReference type="EMBL" id="BAABIQ010000043">
    <property type="protein sequence ID" value="GAA4804326.1"/>
    <property type="molecule type" value="Genomic_DNA"/>
</dbReference>
<comment type="caution">
    <text evidence="1">The sequence shown here is derived from an EMBL/GenBank/DDBJ whole genome shotgun (WGS) entry which is preliminary data.</text>
</comment>
<evidence type="ECO:0000313" key="2">
    <source>
        <dbReference type="Proteomes" id="UP001501411"/>
    </source>
</evidence>
<dbReference type="InterPro" id="IPR012657">
    <property type="entry name" value="23S_rRNA-intervening_sequence"/>
</dbReference>
<dbReference type="NCBIfam" id="TIGR02436">
    <property type="entry name" value="four helix bundle protein"/>
    <property type="match status" value="1"/>
</dbReference>
<dbReference type="Pfam" id="PF05635">
    <property type="entry name" value="23S_rRNA_IVP"/>
    <property type="match status" value="1"/>
</dbReference>
<dbReference type="CDD" id="cd16377">
    <property type="entry name" value="23S_rRNA_IVP_like"/>
    <property type="match status" value="1"/>
</dbReference>
<dbReference type="InterPro" id="IPR036583">
    <property type="entry name" value="23S_rRNA_IVS_sf"/>
</dbReference>
<dbReference type="PANTHER" id="PTHR38471">
    <property type="entry name" value="FOUR HELIX BUNDLE PROTEIN"/>
    <property type="match status" value="1"/>
</dbReference>
<organism evidence="1 2">
    <name type="scientific">Olivibacter ginsenosidimutans</name>
    <dbReference type="NCBI Taxonomy" id="1176537"/>
    <lineage>
        <taxon>Bacteria</taxon>
        <taxon>Pseudomonadati</taxon>
        <taxon>Bacteroidota</taxon>
        <taxon>Sphingobacteriia</taxon>
        <taxon>Sphingobacteriales</taxon>
        <taxon>Sphingobacteriaceae</taxon>
        <taxon>Olivibacter</taxon>
    </lineage>
</organism>
<name>A0ABP9C873_9SPHI</name>
<gene>
    <name evidence="1" type="ORF">GCM10023231_36730</name>
</gene>
<reference evidence="2" key="1">
    <citation type="journal article" date="2019" name="Int. J. Syst. Evol. Microbiol.">
        <title>The Global Catalogue of Microorganisms (GCM) 10K type strain sequencing project: providing services to taxonomists for standard genome sequencing and annotation.</title>
        <authorList>
            <consortium name="The Broad Institute Genomics Platform"/>
            <consortium name="The Broad Institute Genome Sequencing Center for Infectious Disease"/>
            <person name="Wu L."/>
            <person name="Ma J."/>
        </authorList>
    </citation>
    <scope>NUCLEOTIDE SEQUENCE [LARGE SCALE GENOMIC DNA]</scope>
    <source>
        <strain evidence="2">JCM 18200</strain>
    </source>
</reference>
<dbReference type="PANTHER" id="PTHR38471:SF2">
    <property type="entry name" value="FOUR HELIX BUNDLE PROTEIN"/>
    <property type="match status" value="1"/>
</dbReference>
<dbReference type="SUPFAM" id="SSF158446">
    <property type="entry name" value="IVS-encoded protein-like"/>
    <property type="match status" value="1"/>
</dbReference>
<dbReference type="Proteomes" id="UP001501411">
    <property type="component" value="Unassembled WGS sequence"/>
</dbReference>
<proteinExistence type="predicted"/>
<protein>
    <submittedName>
        <fullName evidence="1">Four helix bundle protein</fullName>
    </submittedName>
</protein>
<dbReference type="RefSeq" id="WP_345234154.1">
    <property type="nucleotide sequence ID" value="NZ_BAABIQ010000043.1"/>
</dbReference>
<sequence>MRDFKKYDVWQLGHNLAIKVYKNTIDLPVEEKYGITAQMRRAAYSIPSNFAEGCGRSGDKEFNRFIQISLGSAHELEYFILLSRDLFLLTNDICQELEQDINLIKKKLYSLTLKLKKDA</sequence>